<dbReference type="Pfam" id="PF05209">
    <property type="entry name" value="MinC_N"/>
    <property type="match status" value="1"/>
</dbReference>
<keyword evidence="4" id="KW-0131">Cell cycle</keyword>
<dbReference type="Gene3D" id="3.30.70.260">
    <property type="match status" value="1"/>
</dbReference>
<dbReference type="InterPro" id="IPR007874">
    <property type="entry name" value="MinC_N"/>
</dbReference>
<proteinExistence type="inferred from homology"/>
<dbReference type="PANTHER" id="PTHR34108:SF1">
    <property type="entry name" value="SEPTUM SITE-DETERMINING PROTEIN MINC"/>
    <property type="match status" value="1"/>
</dbReference>
<evidence type="ECO:0000259" key="8">
    <source>
        <dbReference type="Pfam" id="PF05209"/>
    </source>
</evidence>
<evidence type="ECO:0000256" key="2">
    <source>
        <dbReference type="ARBA" id="ARBA00022618"/>
    </source>
</evidence>
<dbReference type="PANTHER" id="PTHR34108">
    <property type="entry name" value="SEPTUM SITE-DETERMINING PROTEIN MINC"/>
    <property type="match status" value="1"/>
</dbReference>
<evidence type="ECO:0008006" key="11">
    <source>
        <dbReference type="Google" id="ProtNLM"/>
    </source>
</evidence>
<dbReference type="HAMAP" id="MF_00267">
    <property type="entry name" value="MinC"/>
    <property type="match status" value="1"/>
</dbReference>
<evidence type="ECO:0000256" key="3">
    <source>
        <dbReference type="ARBA" id="ARBA00023210"/>
    </source>
</evidence>
<accession>A0A8J4PKM3</accession>
<evidence type="ECO:0000256" key="1">
    <source>
        <dbReference type="ARBA" id="ARBA00006291"/>
    </source>
</evidence>
<dbReference type="InterPro" id="IPR013033">
    <property type="entry name" value="MinC"/>
</dbReference>
<dbReference type="AlphaFoldDB" id="A0A8J4PKM3"/>
<evidence type="ECO:0000256" key="4">
    <source>
        <dbReference type="ARBA" id="ARBA00023306"/>
    </source>
</evidence>
<keyword evidence="10" id="KW-1185">Reference proteome</keyword>
<protein>
    <recommendedName>
        <fullName evidence="11">Septum site-determining protein MinC</fullName>
    </recommendedName>
</protein>
<dbReference type="InterPro" id="IPR016098">
    <property type="entry name" value="CAP/MinC_C"/>
</dbReference>
<dbReference type="EMBL" id="AJWJ01000860">
    <property type="protein sequence ID" value="KAF2068737.1"/>
    <property type="molecule type" value="Genomic_DNA"/>
</dbReference>
<feature type="region of interest" description="Disordered" evidence="6">
    <location>
        <begin position="181"/>
        <end position="225"/>
    </location>
</feature>
<evidence type="ECO:0000259" key="7">
    <source>
        <dbReference type="Pfam" id="PF03775"/>
    </source>
</evidence>
<feature type="domain" description="Septum formation inhibitor MinC C-terminal" evidence="7">
    <location>
        <begin position="238"/>
        <end position="337"/>
    </location>
</feature>
<name>A0A8J4PKM3_9MYCE</name>
<evidence type="ECO:0000313" key="10">
    <source>
        <dbReference type="Proteomes" id="UP000695562"/>
    </source>
</evidence>
<dbReference type="InterPro" id="IPR005526">
    <property type="entry name" value="Septum_form_inhib_MinC_C"/>
</dbReference>
<dbReference type="GO" id="GO:0051726">
    <property type="term" value="P:regulation of cell cycle"/>
    <property type="evidence" value="ECO:0007669"/>
    <property type="project" value="InterPro"/>
</dbReference>
<dbReference type="SUPFAM" id="SSF63848">
    <property type="entry name" value="Cell-division inhibitor MinC, C-terminal domain"/>
    <property type="match status" value="1"/>
</dbReference>
<keyword evidence="3" id="KW-0717">Septation</keyword>
<dbReference type="InterPro" id="IPR036145">
    <property type="entry name" value="MinC_C_sf"/>
</dbReference>
<dbReference type="NCBIfam" id="TIGR01222">
    <property type="entry name" value="minC"/>
    <property type="match status" value="1"/>
</dbReference>
<comment type="similarity">
    <text evidence="1">Belongs to the MinC family.</text>
</comment>
<keyword evidence="2" id="KW-0132">Cell division</keyword>
<dbReference type="Pfam" id="PF03775">
    <property type="entry name" value="MinC_C"/>
    <property type="match status" value="1"/>
</dbReference>
<dbReference type="Proteomes" id="UP000695562">
    <property type="component" value="Unassembled WGS sequence"/>
</dbReference>
<reference evidence="9" key="1">
    <citation type="submission" date="2020-01" db="EMBL/GenBank/DDBJ databases">
        <title>Development of genomics and gene disruption for Polysphondylium violaceum indicates a role for the polyketide synthase stlB in stalk morphogenesis.</title>
        <authorList>
            <person name="Narita B."/>
            <person name="Kawabe Y."/>
            <person name="Kin K."/>
            <person name="Saito T."/>
            <person name="Gibbs R."/>
            <person name="Kuspa A."/>
            <person name="Muzny D."/>
            <person name="Queller D."/>
            <person name="Richards S."/>
            <person name="Strassman J."/>
            <person name="Sucgang R."/>
            <person name="Worley K."/>
            <person name="Schaap P."/>
        </authorList>
    </citation>
    <scope>NUCLEOTIDE SEQUENCE</scope>
    <source>
        <strain evidence="9">QSvi11</strain>
    </source>
</reference>
<comment type="function">
    <text evidence="5">Cell division inhibitor that blocks the formation of polar Z ring septums. Rapidly oscillates between the poles of the cell to destabilize FtsZ filaments that have formed before they mature into polar Z rings. Prevents FtsZ polymerization.</text>
</comment>
<dbReference type="GO" id="GO:0000902">
    <property type="term" value="P:cell morphogenesis"/>
    <property type="evidence" value="ECO:0007669"/>
    <property type="project" value="InterPro"/>
</dbReference>
<comment type="caution">
    <text evidence="9">The sequence shown here is derived from an EMBL/GenBank/DDBJ whole genome shotgun (WGS) entry which is preliminary data.</text>
</comment>
<feature type="domain" description="Septum formation inhibitor MinC N-terminal" evidence="8">
    <location>
        <begin position="39"/>
        <end position="109"/>
    </location>
</feature>
<gene>
    <name evidence="9" type="ORF">CYY_009941</name>
</gene>
<dbReference type="OrthoDB" id="2013981at2759"/>
<sequence length="344" mass="37302">MNHLIRSISSTTVNRSFGGGKSYFSSTSSLKSKDSFAILKSRPYLIPTLKITKALSNQELDLQLKNKVSLSPLFYKNAAVVLDISDFDQIDILKISDLFKVCENNNLLPVGISSESTSEEIQELIKNVKMPIIPSKSISTNSNLNINNSNTSNIVGNNNNNNNNNSNISSSNINSNNNVNYAYSSNSISSTSSNQNQTNLSSSNTQQQQQQQQPPPLFSNSNNNMNVNINNLNGIPTIINGSLRSGQQAYARNGDLIVMGNISSGAEAIADNNIYIFGTLKGRANAGVTGNKSSKIIANKFQAELISIASVYHACEVQPRLNNPSRPTTIHLSSDDKLVFTSSD</sequence>
<organism evidence="9 10">
    <name type="scientific">Polysphondylium violaceum</name>
    <dbReference type="NCBI Taxonomy" id="133409"/>
    <lineage>
        <taxon>Eukaryota</taxon>
        <taxon>Amoebozoa</taxon>
        <taxon>Evosea</taxon>
        <taxon>Eumycetozoa</taxon>
        <taxon>Dictyostelia</taxon>
        <taxon>Dictyosteliales</taxon>
        <taxon>Dictyosteliaceae</taxon>
        <taxon>Polysphondylium</taxon>
    </lineage>
</organism>
<feature type="region of interest" description="Disordered" evidence="6">
    <location>
        <begin position="154"/>
        <end position="173"/>
    </location>
</feature>
<evidence type="ECO:0000313" key="9">
    <source>
        <dbReference type="EMBL" id="KAF2068737.1"/>
    </source>
</evidence>
<dbReference type="Gene3D" id="2.160.20.70">
    <property type="match status" value="1"/>
</dbReference>
<dbReference type="GO" id="GO:0051302">
    <property type="term" value="P:regulation of cell division"/>
    <property type="evidence" value="ECO:0007669"/>
    <property type="project" value="InterPro"/>
</dbReference>
<dbReference type="GO" id="GO:0051301">
    <property type="term" value="P:cell division"/>
    <property type="evidence" value="ECO:0007669"/>
    <property type="project" value="UniProtKB-KW"/>
</dbReference>
<evidence type="ECO:0000256" key="6">
    <source>
        <dbReference type="SAM" id="MobiDB-lite"/>
    </source>
</evidence>
<evidence type="ECO:0000256" key="5">
    <source>
        <dbReference type="ARBA" id="ARBA00025606"/>
    </source>
</evidence>